<sequence length="58" mass="6243">MIPTTKPTRDAPWPAALIATTSLHQSRAMSRRCPGKRPCRQQLGEPGMIVAMPGALST</sequence>
<keyword evidence="3" id="KW-1185">Reference proteome</keyword>
<dbReference type="Proteomes" id="UP001058003">
    <property type="component" value="Chromosome"/>
</dbReference>
<feature type="compositionally biased region" description="Basic residues" evidence="1">
    <location>
        <begin position="29"/>
        <end position="39"/>
    </location>
</feature>
<evidence type="ECO:0000313" key="2">
    <source>
        <dbReference type="EMBL" id="UWZ58362.1"/>
    </source>
</evidence>
<name>A0A9Q9MRB8_9ACTN</name>
<dbReference type="AlphaFoldDB" id="A0A9Q9MRB8"/>
<gene>
    <name evidence="2" type="ORF">Daura_20585</name>
</gene>
<feature type="region of interest" description="Disordered" evidence="1">
    <location>
        <begin position="22"/>
        <end position="42"/>
    </location>
</feature>
<dbReference type="KEGG" id="daur:Daura_20585"/>
<organism evidence="2 3">
    <name type="scientific">Dactylosporangium aurantiacum</name>
    <dbReference type="NCBI Taxonomy" id="35754"/>
    <lineage>
        <taxon>Bacteria</taxon>
        <taxon>Bacillati</taxon>
        <taxon>Actinomycetota</taxon>
        <taxon>Actinomycetes</taxon>
        <taxon>Micromonosporales</taxon>
        <taxon>Micromonosporaceae</taxon>
        <taxon>Dactylosporangium</taxon>
    </lineage>
</organism>
<evidence type="ECO:0000256" key="1">
    <source>
        <dbReference type="SAM" id="MobiDB-lite"/>
    </source>
</evidence>
<protein>
    <submittedName>
        <fullName evidence="2">Uncharacterized protein</fullName>
    </submittedName>
</protein>
<accession>A0A9Q9MRB8</accession>
<dbReference type="RefSeq" id="WP_260710436.1">
    <property type="nucleotide sequence ID" value="NZ_CP073767.1"/>
</dbReference>
<evidence type="ECO:0000313" key="3">
    <source>
        <dbReference type="Proteomes" id="UP001058003"/>
    </source>
</evidence>
<proteinExistence type="predicted"/>
<reference evidence="2" key="1">
    <citation type="submission" date="2021-04" db="EMBL/GenBank/DDBJ databases">
        <title>Dactylosporangium aurantiacum NRRL B-8018 full assembly.</title>
        <authorList>
            <person name="Hartkoorn R.C."/>
            <person name="Beaudoing E."/>
            <person name="Hot D."/>
        </authorList>
    </citation>
    <scope>NUCLEOTIDE SEQUENCE</scope>
    <source>
        <strain evidence="2">NRRL B-8018</strain>
    </source>
</reference>
<dbReference type="EMBL" id="CP073767">
    <property type="protein sequence ID" value="UWZ58362.1"/>
    <property type="molecule type" value="Genomic_DNA"/>
</dbReference>